<evidence type="ECO:0000259" key="2">
    <source>
        <dbReference type="PROSITE" id="PS50994"/>
    </source>
</evidence>
<evidence type="ECO:0000313" key="3">
    <source>
        <dbReference type="EMBL" id="MCP8999866.1"/>
    </source>
</evidence>
<evidence type="ECO:0000256" key="1">
    <source>
        <dbReference type="SAM" id="MobiDB-lite"/>
    </source>
</evidence>
<dbReference type="SUPFAM" id="SSF50610">
    <property type="entry name" value="mu transposase, C-terminal domain"/>
    <property type="match status" value="1"/>
</dbReference>
<dbReference type="Pfam" id="PF09299">
    <property type="entry name" value="Mu-transpos_C"/>
    <property type="match status" value="1"/>
</dbReference>
<dbReference type="PROSITE" id="PS50994">
    <property type="entry name" value="INTEGRASE"/>
    <property type="match status" value="1"/>
</dbReference>
<dbReference type="PANTHER" id="PTHR35004:SF6">
    <property type="entry name" value="TRANSPOSASE"/>
    <property type="match status" value="1"/>
</dbReference>
<dbReference type="InterPro" id="IPR009004">
    <property type="entry name" value="Transposase_Mu_C"/>
</dbReference>
<dbReference type="SUPFAM" id="SSF53098">
    <property type="entry name" value="Ribonuclease H-like"/>
    <property type="match status" value="1"/>
</dbReference>
<evidence type="ECO:0000313" key="4">
    <source>
        <dbReference type="Proteomes" id="UP001524318"/>
    </source>
</evidence>
<reference evidence="3 4" key="1">
    <citation type="submission" date="2022-06" db="EMBL/GenBank/DDBJ databases">
        <title>Pseudarthrobacter sp. strain RMG13 Genome sequencing and assembly.</title>
        <authorList>
            <person name="Kim I."/>
        </authorList>
    </citation>
    <scope>NUCLEOTIDE SEQUENCE [LARGE SCALE GENOMIC DNA]</scope>
    <source>
        <strain evidence="3 4">RMG13</strain>
    </source>
</reference>
<dbReference type="EMBL" id="JANCLV010000005">
    <property type="protein sequence ID" value="MCP8999866.1"/>
    <property type="molecule type" value="Genomic_DNA"/>
</dbReference>
<dbReference type="InterPro" id="IPR001584">
    <property type="entry name" value="Integrase_cat-core"/>
</dbReference>
<dbReference type="InterPro" id="IPR012337">
    <property type="entry name" value="RNaseH-like_sf"/>
</dbReference>
<dbReference type="InterPro" id="IPR015378">
    <property type="entry name" value="Transposase-like_Mu_C"/>
</dbReference>
<proteinExistence type="predicted"/>
<feature type="domain" description="Integrase catalytic" evidence="2">
    <location>
        <begin position="134"/>
        <end position="321"/>
    </location>
</feature>
<keyword evidence="4" id="KW-1185">Reference proteome</keyword>
<feature type="region of interest" description="Disordered" evidence="1">
    <location>
        <begin position="441"/>
        <end position="468"/>
    </location>
</feature>
<dbReference type="Pfam" id="PF00665">
    <property type="entry name" value="rve"/>
    <property type="match status" value="1"/>
</dbReference>
<gene>
    <name evidence="3" type="ORF">NFC73_08995</name>
</gene>
<comment type="caution">
    <text evidence="3">The sequence shown here is derived from an EMBL/GenBank/DDBJ whole genome shotgun (WGS) entry which is preliminary data.</text>
</comment>
<dbReference type="Proteomes" id="UP001524318">
    <property type="component" value="Unassembled WGS sequence"/>
</dbReference>
<dbReference type="InterPro" id="IPR036397">
    <property type="entry name" value="RNaseH_sf"/>
</dbReference>
<accession>A0ABT1LPX9</accession>
<dbReference type="Gene3D" id="2.30.30.130">
    <property type="entry name" value="Transposase, Mu, C-terminal"/>
    <property type="match status" value="1"/>
</dbReference>
<dbReference type="Pfam" id="PF13384">
    <property type="entry name" value="HTH_23"/>
    <property type="match status" value="1"/>
</dbReference>
<organism evidence="3 4">
    <name type="scientific">Pseudarthrobacter humi</name>
    <dbReference type="NCBI Taxonomy" id="2952523"/>
    <lineage>
        <taxon>Bacteria</taxon>
        <taxon>Bacillati</taxon>
        <taxon>Actinomycetota</taxon>
        <taxon>Actinomycetes</taxon>
        <taxon>Micrococcales</taxon>
        <taxon>Micrococcaceae</taxon>
        <taxon>Pseudarthrobacter</taxon>
    </lineage>
</organism>
<dbReference type="Gene3D" id="3.30.420.10">
    <property type="entry name" value="Ribonuclease H-like superfamily/Ribonuclease H"/>
    <property type="match status" value="1"/>
</dbReference>
<protein>
    <submittedName>
        <fullName evidence="3">Mu transposase C-terminal domain-containing protein</fullName>
    </submittedName>
</protein>
<sequence>MRWQILRRHIEHGVPLTTLAAHEGIGLRTLQRWHAAHKRDGISGLATANRGTTRRRSTSELVALVEGLALVKPPLPIAAIARKANRVAADHDWPPLSYSTVRSITTGLDPGMKTLAQQGTAAYRDTYELAWRHRAERPNMIWQADHTELDILVLDANLKPGRPWLTTIMDDYSRAICGYMLFLGAPSALNTALALRQGIWPKAGAGWPICGIPDVLYVDHGSDFTSHHLAQTSKDLHFEITYSTVARPQGRGKIERFFGTVNTELLAELPGHLARGHPRPAPVLTLKELDTAIGHFITEDYHQREHPEIRATPHHAWVGDGWLPRLPATLDELNLLLLTVAKPRIVHRDGVHFQGLRYVSPLLAAYVREPVIVRYDPRDVTEIRVFHKNQFICKAVDPDHETSTLTLKDIQAARSARRRELRGQINQRIAVVARHLPDLASAKPAPVPVPDDQPKKRPKLRTYLEDDR</sequence>
<dbReference type="PANTHER" id="PTHR35004">
    <property type="entry name" value="TRANSPOSASE RV3428C-RELATED"/>
    <property type="match status" value="1"/>
</dbReference>
<name>A0ABT1LPX9_9MICC</name>